<feature type="region of interest" description="Disordered" evidence="5">
    <location>
        <begin position="495"/>
        <end position="550"/>
    </location>
</feature>
<dbReference type="Gramene" id="CML257CT">
    <property type="protein sequence ID" value="CML257CT"/>
    <property type="gene ID" value="CML257C"/>
</dbReference>
<dbReference type="EMBL" id="AP006494">
    <property type="protein sequence ID" value="BAM80842.1"/>
    <property type="molecule type" value="Genomic_DNA"/>
</dbReference>
<keyword evidence="1 4" id="KW-0479">Metal-binding</keyword>
<dbReference type="GO" id="GO:0003779">
    <property type="term" value="F:actin binding"/>
    <property type="evidence" value="ECO:0007669"/>
    <property type="project" value="TreeGrafter"/>
</dbReference>
<dbReference type="SMART" id="SM00132">
    <property type="entry name" value="LIM"/>
    <property type="match status" value="2"/>
</dbReference>
<dbReference type="GO" id="GO:0030036">
    <property type="term" value="P:actin cytoskeleton organization"/>
    <property type="evidence" value="ECO:0007669"/>
    <property type="project" value="TreeGrafter"/>
</dbReference>
<feature type="region of interest" description="Disordered" evidence="5">
    <location>
        <begin position="686"/>
        <end position="709"/>
    </location>
</feature>
<dbReference type="GO" id="GO:0046872">
    <property type="term" value="F:metal ion binding"/>
    <property type="evidence" value="ECO:0007669"/>
    <property type="project" value="UniProtKB-KW"/>
</dbReference>
<dbReference type="KEGG" id="cme:CYME_CML257C"/>
<dbReference type="Proteomes" id="UP000007014">
    <property type="component" value="Chromosome 12"/>
</dbReference>
<feature type="compositionally biased region" description="Low complexity" evidence="5">
    <location>
        <begin position="495"/>
        <end position="505"/>
    </location>
</feature>
<dbReference type="InterPro" id="IPR050604">
    <property type="entry name" value="PDZ-LIM_domain"/>
</dbReference>
<feature type="domain" description="LIM zinc-binding" evidence="6">
    <location>
        <begin position="618"/>
        <end position="685"/>
    </location>
</feature>
<feature type="compositionally biased region" description="Polar residues" evidence="5">
    <location>
        <begin position="539"/>
        <end position="548"/>
    </location>
</feature>
<dbReference type="GO" id="GO:0031941">
    <property type="term" value="C:filamentous actin"/>
    <property type="evidence" value="ECO:0007669"/>
    <property type="project" value="TreeGrafter"/>
</dbReference>
<dbReference type="AlphaFoldDB" id="M1VDJ7"/>
<keyword evidence="3 4" id="KW-0440">LIM domain</keyword>
<evidence type="ECO:0000256" key="2">
    <source>
        <dbReference type="ARBA" id="ARBA00022833"/>
    </source>
</evidence>
<dbReference type="Pfam" id="PF00412">
    <property type="entry name" value="LIM"/>
    <property type="match status" value="2"/>
</dbReference>
<evidence type="ECO:0000313" key="8">
    <source>
        <dbReference type="Proteomes" id="UP000007014"/>
    </source>
</evidence>
<evidence type="ECO:0000313" key="7">
    <source>
        <dbReference type="EMBL" id="BAM80842.1"/>
    </source>
</evidence>
<keyword evidence="2 4" id="KW-0862">Zinc</keyword>
<evidence type="ECO:0000256" key="5">
    <source>
        <dbReference type="SAM" id="MobiDB-lite"/>
    </source>
</evidence>
<protein>
    <recommendedName>
        <fullName evidence="6">LIM zinc-binding domain-containing protein</fullName>
    </recommendedName>
</protein>
<evidence type="ECO:0000256" key="1">
    <source>
        <dbReference type="ARBA" id="ARBA00022723"/>
    </source>
</evidence>
<dbReference type="CDD" id="cd08368">
    <property type="entry name" value="LIM"/>
    <property type="match status" value="2"/>
</dbReference>
<reference evidence="7 8" key="2">
    <citation type="journal article" date="2007" name="BMC Biol.">
        <title>A 100%-complete sequence reveals unusually simple genomic features in the hot-spring red alga Cyanidioschyzon merolae.</title>
        <authorList>
            <person name="Nozaki H."/>
            <person name="Takano H."/>
            <person name="Misumi O."/>
            <person name="Terasawa K."/>
            <person name="Matsuzaki M."/>
            <person name="Maruyama S."/>
            <person name="Nishida K."/>
            <person name="Yagisawa F."/>
            <person name="Yoshida Y."/>
            <person name="Fujiwara T."/>
            <person name="Takio S."/>
            <person name="Tamura K."/>
            <person name="Chung S.J."/>
            <person name="Nakamura S."/>
            <person name="Kuroiwa H."/>
            <person name="Tanaka K."/>
            <person name="Sato N."/>
            <person name="Kuroiwa T."/>
        </authorList>
    </citation>
    <scope>NUCLEOTIDE SEQUENCE [LARGE SCALE GENOMIC DNA]</scope>
    <source>
        <strain evidence="7 8">10D</strain>
    </source>
</reference>
<dbReference type="PANTHER" id="PTHR24214:SF38">
    <property type="entry name" value="PDZ AND LIM DOMAIN PROTEIN ZASP-RELATED"/>
    <property type="match status" value="1"/>
</dbReference>
<feature type="region of interest" description="Disordered" evidence="5">
    <location>
        <begin position="407"/>
        <end position="430"/>
    </location>
</feature>
<sequence length="709" mass="77484">MSFRPDQLNPNDEWVQALQALLLRSHRGVVVRFHDADQEQRRLFVHIESGRAWLAENAAAVTGELDATANESETFLRDQFHLICTSVAEEDSLDLLVHVRTADHLATLGIACQHENATPFVVAPPRQKLEQFAENAAVRLRVRREQKSQPQILFSLTSLDGRYALAKAPSKADPTRSKGCIGLERVSLGGVVIDAAGSQARTSEARSMALGFTVKMDTYWIERECYRTVWKRSQLVWLSKHAAHCLSADAAKTSWVDVAPAQVAWIRVAVMLRYWPQRVPIMLRNGAVGGKPLEGAWYGVGTNHSLSLWLDASPVVCLRDESSASKPHSCWQVGVGHETVSAPAVFRIVWRERQQRGSCFFELCCVSDGARPANDGIALYLGIDKRTKRLVLKHRPRQWEAFELDTVQREEPQAGSDADTTITPGAAPASGARGLEEAYFAGARRTLQRERTQHASSPADAVQRREKARTLAQRRARIMDSVAQALAAREAARSVAAPADHTAAGARRRGVVADDRSAAAAPAMPSEETSIEAPHESGAQPQTVQGAMSSGPAPSQVRCAACHGAIVGQYVRALSQSYHPGCFACSICRRALAPETKFRTSIGNPLCEACYAEHVAPRCARCKAPITDVVVTALERKWHRGCLWCVRCGQPLCHEGSSGSNTFYLYPGQPDQPHCESCVRGKDREQSGRRTLPSLGGGMPSGTGSFRLG</sequence>
<reference evidence="7 8" key="1">
    <citation type="journal article" date="2004" name="Nature">
        <title>Genome sequence of the ultrasmall unicellular red alga Cyanidioschyzon merolae 10D.</title>
        <authorList>
            <person name="Matsuzaki M."/>
            <person name="Misumi O."/>
            <person name="Shin-i T."/>
            <person name="Maruyama S."/>
            <person name="Takahara M."/>
            <person name="Miyagishima S."/>
            <person name="Mori T."/>
            <person name="Nishida K."/>
            <person name="Yagisawa F."/>
            <person name="Nishida K."/>
            <person name="Yoshida Y."/>
            <person name="Nishimura Y."/>
            <person name="Nakao S."/>
            <person name="Kobayashi T."/>
            <person name="Momoyama Y."/>
            <person name="Higashiyama T."/>
            <person name="Minoda A."/>
            <person name="Sano M."/>
            <person name="Nomoto H."/>
            <person name="Oishi K."/>
            <person name="Hayashi H."/>
            <person name="Ohta F."/>
            <person name="Nishizaka S."/>
            <person name="Haga S."/>
            <person name="Miura S."/>
            <person name="Morishita T."/>
            <person name="Kabeya Y."/>
            <person name="Terasawa K."/>
            <person name="Suzuki Y."/>
            <person name="Ishii Y."/>
            <person name="Asakawa S."/>
            <person name="Takano H."/>
            <person name="Ohta N."/>
            <person name="Kuroiwa H."/>
            <person name="Tanaka K."/>
            <person name="Shimizu N."/>
            <person name="Sugano S."/>
            <person name="Sato N."/>
            <person name="Nozaki H."/>
            <person name="Ogasawara N."/>
            <person name="Kohara Y."/>
            <person name="Kuroiwa T."/>
        </authorList>
    </citation>
    <scope>NUCLEOTIDE SEQUENCE [LARGE SCALE GENOMIC DNA]</scope>
    <source>
        <strain evidence="7 8">10D</strain>
    </source>
</reference>
<dbReference type="GO" id="GO:0005912">
    <property type="term" value="C:adherens junction"/>
    <property type="evidence" value="ECO:0007669"/>
    <property type="project" value="TreeGrafter"/>
</dbReference>
<dbReference type="eggNOG" id="KOG1703">
    <property type="taxonomic scope" value="Eukaryota"/>
</dbReference>
<dbReference type="PANTHER" id="PTHR24214">
    <property type="entry name" value="PDZ AND LIM DOMAIN PROTEIN ZASP"/>
    <property type="match status" value="1"/>
</dbReference>
<dbReference type="STRING" id="280699.M1VDJ7"/>
<dbReference type="GeneID" id="16994674"/>
<dbReference type="SUPFAM" id="SSF57716">
    <property type="entry name" value="Glucocorticoid receptor-like (DNA-binding domain)"/>
    <property type="match status" value="2"/>
</dbReference>
<dbReference type="InterPro" id="IPR001781">
    <property type="entry name" value="Znf_LIM"/>
</dbReference>
<evidence type="ECO:0000256" key="3">
    <source>
        <dbReference type="ARBA" id="ARBA00023038"/>
    </source>
</evidence>
<dbReference type="HOGENOM" id="CLU_389527_0_0_1"/>
<dbReference type="GO" id="GO:0001725">
    <property type="term" value="C:stress fiber"/>
    <property type="evidence" value="ECO:0007669"/>
    <property type="project" value="TreeGrafter"/>
</dbReference>
<feature type="domain" description="LIM zinc-binding" evidence="6">
    <location>
        <begin position="557"/>
        <end position="617"/>
    </location>
</feature>
<feature type="region of interest" description="Disordered" evidence="5">
    <location>
        <begin position="447"/>
        <end position="472"/>
    </location>
</feature>
<gene>
    <name evidence="7" type="ORF">CYME_CML257C</name>
</gene>
<dbReference type="PROSITE" id="PS00478">
    <property type="entry name" value="LIM_DOMAIN_1"/>
    <property type="match status" value="1"/>
</dbReference>
<dbReference type="GO" id="GO:0051371">
    <property type="term" value="F:muscle alpha-actinin binding"/>
    <property type="evidence" value="ECO:0007669"/>
    <property type="project" value="TreeGrafter"/>
</dbReference>
<name>M1VDJ7_CYAM1</name>
<keyword evidence="8" id="KW-1185">Reference proteome</keyword>
<dbReference type="Gene3D" id="2.10.110.10">
    <property type="entry name" value="Cysteine Rich Protein"/>
    <property type="match status" value="2"/>
</dbReference>
<accession>M1VDJ7</accession>
<dbReference type="PROSITE" id="PS50023">
    <property type="entry name" value="LIM_DOMAIN_2"/>
    <property type="match status" value="2"/>
</dbReference>
<evidence type="ECO:0000259" key="6">
    <source>
        <dbReference type="PROSITE" id="PS50023"/>
    </source>
</evidence>
<proteinExistence type="predicted"/>
<evidence type="ECO:0000256" key="4">
    <source>
        <dbReference type="PROSITE-ProRule" id="PRU00125"/>
    </source>
</evidence>
<dbReference type="OrthoDB" id="5078at2759"/>
<dbReference type="RefSeq" id="XP_005536878.1">
    <property type="nucleotide sequence ID" value="XM_005536821.1"/>
</dbReference>
<organism evidence="7 8">
    <name type="scientific">Cyanidioschyzon merolae (strain NIES-3377 / 10D)</name>
    <name type="common">Unicellular red alga</name>
    <dbReference type="NCBI Taxonomy" id="280699"/>
    <lineage>
        <taxon>Eukaryota</taxon>
        <taxon>Rhodophyta</taxon>
        <taxon>Bangiophyceae</taxon>
        <taxon>Cyanidiales</taxon>
        <taxon>Cyanidiaceae</taxon>
        <taxon>Cyanidioschyzon</taxon>
    </lineage>
</organism>